<protein>
    <submittedName>
        <fullName evidence="2">Uncharacterized protein</fullName>
    </submittedName>
</protein>
<dbReference type="EMBL" id="UYYB01021097">
    <property type="protein sequence ID" value="VDM71585.1"/>
    <property type="molecule type" value="Genomic_DNA"/>
</dbReference>
<sequence>MSDFDSSSDSPTRPMTSATSIAPSQFSFPMGSLVPPPVIYPHVLPEEQLAVCMPPPPYSVMPPPTEELSFFPESLVHQPLEHPILLPQQVKQEEIINSASSFVTGVSHCKDMIDLR</sequence>
<evidence type="ECO:0000256" key="1">
    <source>
        <dbReference type="SAM" id="MobiDB-lite"/>
    </source>
</evidence>
<dbReference type="Proteomes" id="UP000270094">
    <property type="component" value="Unassembled WGS sequence"/>
</dbReference>
<dbReference type="AlphaFoldDB" id="A0A3P7KL40"/>
<reference evidence="2 3" key="1">
    <citation type="submission" date="2018-11" db="EMBL/GenBank/DDBJ databases">
        <authorList>
            <consortium name="Pathogen Informatics"/>
        </authorList>
    </citation>
    <scope>NUCLEOTIDE SEQUENCE [LARGE SCALE GENOMIC DNA]</scope>
</reference>
<proteinExistence type="predicted"/>
<evidence type="ECO:0000313" key="2">
    <source>
        <dbReference type="EMBL" id="VDM71585.1"/>
    </source>
</evidence>
<accession>A0A3P7KL40</accession>
<gene>
    <name evidence="2" type="ORF">SVUK_LOCUS6583</name>
</gene>
<name>A0A3P7KL40_STRVU</name>
<evidence type="ECO:0000313" key="3">
    <source>
        <dbReference type="Proteomes" id="UP000270094"/>
    </source>
</evidence>
<organism evidence="2 3">
    <name type="scientific">Strongylus vulgaris</name>
    <name type="common">Blood worm</name>
    <dbReference type="NCBI Taxonomy" id="40348"/>
    <lineage>
        <taxon>Eukaryota</taxon>
        <taxon>Metazoa</taxon>
        <taxon>Ecdysozoa</taxon>
        <taxon>Nematoda</taxon>
        <taxon>Chromadorea</taxon>
        <taxon>Rhabditida</taxon>
        <taxon>Rhabditina</taxon>
        <taxon>Rhabditomorpha</taxon>
        <taxon>Strongyloidea</taxon>
        <taxon>Strongylidae</taxon>
        <taxon>Strongylus</taxon>
    </lineage>
</organism>
<feature type="region of interest" description="Disordered" evidence="1">
    <location>
        <begin position="1"/>
        <end position="21"/>
    </location>
</feature>
<keyword evidence="3" id="KW-1185">Reference proteome</keyword>